<dbReference type="EMBL" id="CAIIXF020000005">
    <property type="protein sequence ID" value="CAH1782493.1"/>
    <property type="molecule type" value="Genomic_DNA"/>
</dbReference>
<dbReference type="SMART" id="SM00612">
    <property type="entry name" value="Kelch"/>
    <property type="match status" value="3"/>
</dbReference>
<dbReference type="Pfam" id="PF01344">
    <property type="entry name" value="Kelch_1"/>
    <property type="match status" value="2"/>
</dbReference>
<sequence>MPPRNRKRSPMKGHPGSMRNQHTKIVMLFNKATGGTVVNYMLVDEAKRILLPRVENVKFPMLHDVIDFRACVLNNCVYLLGGKDRESGEVLKQVLKFEPHTNKLIECPPMISPRAKFTATALDGRLYVAGGYNRNNKLTAKCESFEPLVNTWFKETSLPEGMKLHACVEDPKRRKLYLSGGTTVKEGCSVKMWELFKQLEDYTNPTSCWLWQRFGGTYMDSPALLPQGLRSHCMLISRDKLYVIGGHMKPTERQKLRILRRQNEEKTFKECKDEDKPGTPTNVDSSNNDVEQQGCPIDEPTRDPDTNTETVTEGADTLVQDQNGQDIAVSNTTIAHVVMETSNTLDGAIENAIPDNLDDIISIDSGTGLSDTESEHSVDKTQNQQRGDTLEKEENIDTDVIGDPELNIANDRGKITPTDGNNDDELKSSNNSANASNESIPNVTEDDDKLNEPIDYTEIAQDDEGKNVKTETTSYDNMSMKNDRNNVEVNGTDKAPNIDTARHKNTDVCDNQIEEHTHGSTDTNTIEDSTDIDIKDGVLNESTEKNINHVNDLIKIEDKDEENSTDKNAESVLRNNNNDVDGEELVLDETSDNIKQQIINLPKLNIMNKPVDKDKFQFRLDEGQHRLPTIIEENETLRTKTSKGTKSVSAKTNTTDNSKGTTDDNNDVSIDKLAPKKKPQSQNIFASQEIQAFELSSEKRRERETPWRVHWPRMSSQRVGAGHVMIGNKVYMIGGTNEDQESVHHVEYWHVKKREWTTTFSLPPGDYSDIDCCLVDMPKSNHNFKLDCSLATGRWVMW</sequence>
<feature type="region of interest" description="Disordered" evidence="3">
    <location>
        <begin position="364"/>
        <end position="449"/>
    </location>
</feature>
<proteinExistence type="predicted"/>
<name>A0A8S4NNJ4_OWEFU</name>
<evidence type="ECO:0000256" key="2">
    <source>
        <dbReference type="ARBA" id="ARBA00022737"/>
    </source>
</evidence>
<evidence type="ECO:0000256" key="1">
    <source>
        <dbReference type="ARBA" id="ARBA00022441"/>
    </source>
</evidence>
<feature type="region of interest" description="Disordered" evidence="3">
    <location>
        <begin position="633"/>
        <end position="682"/>
    </location>
</feature>
<feature type="region of interest" description="Disordered" evidence="3">
    <location>
        <begin position="476"/>
        <end position="501"/>
    </location>
</feature>
<gene>
    <name evidence="4" type="ORF">OFUS_LOCUS8937</name>
</gene>
<dbReference type="SUPFAM" id="SSF117281">
    <property type="entry name" value="Kelch motif"/>
    <property type="match status" value="2"/>
</dbReference>
<dbReference type="PANTHER" id="PTHR45632:SF3">
    <property type="entry name" value="KELCH-LIKE PROTEIN 32"/>
    <property type="match status" value="1"/>
</dbReference>
<comment type="caution">
    <text evidence="4">The sequence shown here is derived from an EMBL/GenBank/DDBJ whole genome shotgun (WGS) entry which is preliminary data.</text>
</comment>
<dbReference type="Gene3D" id="2.120.10.80">
    <property type="entry name" value="Kelch-type beta propeller"/>
    <property type="match status" value="2"/>
</dbReference>
<reference evidence="4" key="1">
    <citation type="submission" date="2022-03" db="EMBL/GenBank/DDBJ databases">
        <authorList>
            <person name="Martin C."/>
        </authorList>
    </citation>
    <scope>NUCLEOTIDE SEQUENCE</scope>
</reference>
<dbReference type="InterPro" id="IPR015915">
    <property type="entry name" value="Kelch-typ_b-propeller"/>
</dbReference>
<dbReference type="OrthoDB" id="45365at2759"/>
<organism evidence="4 5">
    <name type="scientific">Owenia fusiformis</name>
    <name type="common">Polychaete worm</name>
    <dbReference type="NCBI Taxonomy" id="6347"/>
    <lineage>
        <taxon>Eukaryota</taxon>
        <taxon>Metazoa</taxon>
        <taxon>Spiralia</taxon>
        <taxon>Lophotrochozoa</taxon>
        <taxon>Annelida</taxon>
        <taxon>Polychaeta</taxon>
        <taxon>Sedentaria</taxon>
        <taxon>Canalipalpata</taxon>
        <taxon>Sabellida</taxon>
        <taxon>Oweniida</taxon>
        <taxon>Oweniidae</taxon>
        <taxon>Owenia</taxon>
    </lineage>
</organism>
<dbReference type="AlphaFoldDB" id="A0A8S4NNJ4"/>
<accession>A0A8S4NNJ4</accession>
<evidence type="ECO:0000313" key="5">
    <source>
        <dbReference type="Proteomes" id="UP000749559"/>
    </source>
</evidence>
<dbReference type="InterPro" id="IPR006652">
    <property type="entry name" value="Kelch_1"/>
</dbReference>
<feature type="compositionally biased region" description="Polar residues" evidence="3">
    <location>
        <begin position="279"/>
        <end position="291"/>
    </location>
</feature>
<feature type="compositionally biased region" description="Low complexity" evidence="3">
    <location>
        <begin position="428"/>
        <end position="437"/>
    </location>
</feature>
<feature type="compositionally biased region" description="Basic and acidic residues" evidence="3">
    <location>
        <begin position="267"/>
        <end position="277"/>
    </location>
</feature>
<feature type="region of interest" description="Disordered" evidence="3">
    <location>
        <begin position="267"/>
        <end position="310"/>
    </location>
</feature>
<keyword evidence="1" id="KW-0880">Kelch repeat</keyword>
<dbReference type="PANTHER" id="PTHR45632">
    <property type="entry name" value="LD33804P"/>
    <property type="match status" value="1"/>
</dbReference>
<evidence type="ECO:0000256" key="3">
    <source>
        <dbReference type="SAM" id="MobiDB-lite"/>
    </source>
</evidence>
<keyword evidence="5" id="KW-1185">Reference proteome</keyword>
<dbReference type="Proteomes" id="UP000749559">
    <property type="component" value="Unassembled WGS sequence"/>
</dbReference>
<feature type="compositionally biased region" description="Polar residues" evidence="3">
    <location>
        <begin position="642"/>
        <end position="660"/>
    </location>
</feature>
<keyword evidence="2" id="KW-0677">Repeat</keyword>
<protein>
    <submittedName>
        <fullName evidence="4">Uncharacterized protein</fullName>
    </submittedName>
</protein>
<evidence type="ECO:0000313" key="4">
    <source>
        <dbReference type="EMBL" id="CAH1782493.1"/>
    </source>
</evidence>